<protein>
    <submittedName>
        <fullName evidence="1">Uncharacterized protein</fullName>
    </submittedName>
</protein>
<evidence type="ECO:0000313" key="1">
    <source>
        <dbReference type="EMBL" id="EWC44605.1"/>
    </source>
</evidence>
<dbReference type="OrthoDB" id="10597894at2759"/>
<keyword evidence="2" id="KW-1185">Reference proteome</keyword>
<dbReference type="AlphaFoldDB" id="W7I6U0"/>
<dbReference type="HOGENOM" id="CLU_1219678_0_0_1"/>
<dbReference type="Proteomes" id="UP000024837">
    <property type="component" value="Unassembled WGS sequence"/>
</dbReference>
<gene>
    <name evidence="1" type="ORF">DRE_06686</name>
</gene>
<reference evidence="1 2" key="1">
    <citation type="submission" date="2013-05" db="EMBL/GenBank/DDBJ databases">
        <title>Drechslerella stenobrocha genome reveals carnivorous origination and mechanical trapping mechanism of predatory fungi.</title>
        <authorList>
            <person name="Liu X."/>
            <person name="Zhang W."/>
            <person name="Liu K."/>
        </authorList>
    </citation>
    <scope>NUCLEOTIDE SEQUENCE [LARGE SCALE GENOMIC DNA]</scope>
    <source>
        <strain evidence="1 2">248</strain>
    </source>
</reference>
<dbReference type="EMBL" id="KI966439">
    <property type="protein sequence ID" value="EWC44605.1"/>
    <property type="molecule type" value="Genomic_DNA"/>
</dbReference>
<evidence type="ECO:0000313" key="2">
    <source>
        <dbReference type="Proteomes" id="UP000024837"/>
    </source>
</evidence>
<sequence>MLHAAEIIRPLLVLSLAAANIGILQYCIRTALHGFERHAHIVSPSARESHPLVRRKPVSGLFPSNLKSIVGQISLVLTGQIDNPNARYCLADANLQKMDPGDFITLEECREGEQRQIWRTHGKGYRPSMHEIAYKDLIYSGWVRNLDTGRCIWAYPHQFENPGNLEMEGVGFQLHGFLVARDCEEGKPAELQMRFDPLDPTDARSGTHLSDKCIPRMCSHRRATRAR</sequence>
<accession>W7I6U0</accession>
<organism evidence="1 2">
    <name type="scientific">Drechslerella stenobrocha 248</name>
    <dbReference type="NCBI Taxonomy" id="1043628"/>
    <lineage>
        <taxon>Eukaryota</taxon>
        <taxon>Fungi</taxon>
        <taxon>Dikarya</taxon>
        <taxon>Ascomycota</taxon>
        <taxon>Pezizomycotina</taxon>
        <taxon>Orbiliomycetes</taxon>
        <taxon>Orbiliales</taxon>
        <taxon>Orbiliaceae</taxon>
        <taxon>Drechslerella</taxon>
    </lineage>
</organism>
<name>W7I6U0_9PEZI</name>
<proteinExistence type="predicted"/>